<keyword evidence="2 7" id="KW-0678">Repressor</keyword>
<dbReference type="NCBIfam" id="NF003996">
    <property type="entry name" value="PRK05472.2-5"/>
    <property type="match status" value="1"/>
</dbReference>
<dbReference type="InterPro" id="IPR036388">
    <property type="entry name" value="WH-like_DNA-bd_sf"/>
</dbReference>
<comment type="function">
    <text evidence="7">Modulates transcription in response to changes in cellular NADH/NAD(+) redox state.</text>
</comment>
<feature type="domain" description="CoA-binding" evidence="8">
    <location>
        <begin position="79"/>
        <end position="180"/>
    </location>
</feature>
<evidence type="ECO:0000256" key="5">
    <source>
        <dbReference type="ARBA" id="ARBA00023125"/>
    </source>
</evidence>
<dbReference type="InterPro" id="IPR022876">
    <property type="entry name" value="Tscrpt_rep_Rex"/>
</dbReference>
<keyword evidence="4 7" id="KW-0520">NAD</keyword>
<dbReference type="HAMAP" id="MF_01131">
    <property type="entry name" value="Rex"/>
    <property type="match status" value="1"/>
</dbReference>
<dbReference type="SUPFAM" id="SSF51735">
    <property type="entry name" value="NAD(P)-binding Rossmann-fold domains"/>
    <property type="match status" value="1"/>
</dbReference>
<evidence type="ECO:0000259" key="8">
    <source>
        <dbReference type="SMART" id="SM00881"/>
    </source>
</evidence>
<evidence type="ECO:0000256" key="6">
    <source>
        <dbReference type="ARBA" id="ARBA00023163"/>
    </source>
</evidence>
<accession>A0ABW4J8L1</accession>
<comment type="subunit">
    <text evidence="7">Homodimer.</text>
</comment>
<dbReference type="InterPro" id="IPR009718">
    <property type="entry name" value="Rex_DNA-bd_C_dom"/>
</dbReference>
<dbReference type="InterPro" id="IPR058203">
    <property type="entry name" value="Rex_bacilli-type"/>
</dbReference>
<dbReference type="InterPro" id="IPR036291">
    <property type="entry name" value="NAD(P)-bd_dom_sf"/>
</dbReference>
<comment type="caution">
    <text evidence="9">The sequence shown here is derived from an EMBL/GenBank/DDBJ whole genome shotgun (WGS) entry which is preliminary data.</text>
</comment>
<dbReference type="NCBIfam" id="NF003994">
    <property type="entry name" value="PRK05472.2-3"/>
    <property type="match status" value="1"/>
</dbReference>
<dbReference type="Pfam" id="PF06971">
    <property type="entry name" value="Put_DNA-bind_N"/>
    <property type="match status" value="1"/>
</dbReference>
<dbReference type="RefSeq" id="WP_125713811.1">
    <property type="nucleotide sequence ID" value="NZ_JBHTOP010000022.1"/>
</dbReference>
<keyword evidence="10" id="KW-1185">Reference proteome</keyword>
<dbReference type="PANTHER" id="PTHR35786">
    <property type="entry name" value="REDOX-SENSING TRANSCRIPTIONAL REPRESSOR REX"/>
    <property type="match status" value="1"/>
</dbReference>
<gene>
    <name evidence="7" type="primary">rex</name>
    <name evidence="9" type="ORF">ACFQ5M_06655</name>
</gene>
<dbReference type="SUPFAM" id="SSF46785">
    <property type="entry name" value="Winged helix' DNA-binding domain"/>
    <property type="match status" value="1"/>
</dbReference>
<reference evidence="10" key="1">
    <citation type="journal article" date="2019" name="Int. J. Syst. Evol. Microbiol.">
        <title>The Global Catalogue of Microorganisms (GCM) 10K type strain sequencing project: providing services to taxonomists for standard genome sequencing and annotation.</title>
        <authorList>
            <consortium name="The Broad Institute Genomics Platform"/>
            <consortium name="The Broad Institute Genome Sequencing Center for Infectious Disease"/>
            <person name="Wu L."/>
            <person name="Ma J."/>
        </authorList>
    </citation>
    <scope>NUCLEOTIDE SEQUENCE [LARGE SCALE GENOMIC DNA]</scope>
    <source>
        <strain evidence="10">CCM 8896</strain>
    </source>
</reference>
<evidence type="ECO:0000256" key="4">
    <source>
        <dbReference type="ARBA" id="ARBA00023027"/>
    </source>
</evidence>
<keyword evidence="1 7" id="KW-0963">Cytoplasm</keyword>
<keyword evidence="5 7" id="KW-0238">DNA-binding</keyword>
<evidence type="ECO:0000256" key="2">
    <source>
        <dbReference type="ARBA" id="ARBA00022491"/>
    </source>
</evidence>
<dbReference type="Proteomes" id="UP001597267">
    <property type="component" value="Unassembled WGS sequence"/>
</dbReference>
<dbReference type="InterPro" id="IPR003781">
    <property type="entry name" value="CoA-bd"/>
</dbReference>
<keyword evidence="6 7" id="KW-0804">Transcription</keyword>
<dbReference type="SMART" id="SM00881">
    <property type="entry name" value="CoA_binding"/>
    <property type="match status" value="1"/>
</dbReference>
<evidence type="ECO:0000313" key="9">
    <source>
        <dbReference type="EMBL" id="MFD1671765.1"/>
    </source>
</evidence>
<evidence type="ECO:0000256" key="3">
    <source>
        <dbReference type="ARBA" id="ARBA00023015"/>
    </source>
</evidence>
<dbReference type="EMBL" id="JBHTOP010000022">
    <property type="protein sequence ID" value="MFD1671765.1"/>
    <property type="molecule type" value="Genomic_DNA"/>
</dbReference>
<dbReference type="Gene3D" id="1.10.10.10">
    <property type="entry name" value="Winged helix-like DNA-binding domain superfamily/Winged helix DNA-binding domain"/>
    <property type="match status" value="1"/>
</dbReference>
<dbReference type="Pfam" id="PF02629">
    <property type="entry name" value="CoA_binding"/>
    <property type="match status" value="1"/>
</dbReference>
<comment type="subcellular location">
    <subcellularLocation>
        <location evidence="7">Cytoplasm</location>
    </subcellularLocation>
</comment>
<dbReference type="NCBIfam" id="NF003995">
    <property type="entry name" value="PRK05472.2-4"/>
    <property type="match status" value="1"/>
</dbReference>
<feature type="DNA-binding region" description="H-T-H motif" evidence="7">
    <location>
        <begin position="16"/>
        <end position="55"/>
    </location>
</feature>
<evidence type="ECO:0000256" key="7">
    <source>
        <dbReference type="HAMAP-Rule" id="MF_01131"/>
    </source>
</evidence>
<dbReference type="NCBIfam" id="NF003991">
    <property type="entry name" value="PRK05472.1-5"/>
    <property type="match status" value="1"/>
</dbReference>
<sequence length="226" mass="25446">MADIKIPKATAKRLPLYYRYLNFLHDADKKKVSSTELSEAVKVDSATIRRDFSYFGALGKRGYGYDVEDLLNFFKKTLNQDRLTNVALVGVGNFGHALLNYNFRQTNSIRISAAFDANEDITGTIQAGVPIYPMTEMHQQLQDQQIDIAILTVPNPAAQEVANRLVQAGVRGILNFTSLRLSVPENVRVQNVDLANELQTLIYFLDHYDDRLNTNSSLIDEADKTE</sequence>
<comment type="similarity">
    <text evidence="7">Belongs to the transcriptional regulatory Rex family.</text>
</comment>
<dbReference type="NCBIfam" id="NF003989">
    <property type="entry name" value="PRK05472.1-3"/>
    <property type="match status" value="1"/>
</dbReference>
<proteinExistence type="inferred from homology"/>
<protein>
    <recommendedName>
        <fullName evidence="7">Redox-sensing transcriptional repressor Rex</fullName>
    </recommendedName>
</protein>
<feature type="binding site" evidence="7">
    <location>
        <begin position="90"/>
        <end position="95"/>
    </location>
    <ligand>
        <name>NAD(+)</name>
        <dbReference type="ChEBI" id="CHEBI:57540"/>
    </ligand>
</feature>
<evidence type="ECO:0000313" key="10">
    <source>
        <dbReference type="Proteomes" id="UP001597267"/>
    </source>
</evidence>
<name>A0ABW4J8L1_9LACO</name>
<dbReference type="Gene3D" id="3.40.50.720">
    <property type="entry name" value="NAD(P)-binding Rossmann-like Domain"/>
    <property type="match status" value="1"/>
</dbReference>
<organism evidence="9 10">
    <name type="scientific">Agrilactobacillus yilanensis</name>
    <dbReference type="NCBI Taxonomy" id="2485997"/>
    <lineage>
        <taxon>Bacteria</taxon>
        <taxon>Bacillati</taxon>
        <taxon>Bacillota</taxon>
        <taxon>Bacilli</taxon>
        <taxon>Lactobacillales</taxon>
        <taxon>Lactobacillaceae</taxon>
        <taxon>Agrilactobacillus</taxon>
    </lineage>
</organism>
<keyword evidence="3 7" id="KW-0805">Transcription regulation</keyword>
<dbReference type="PANTHER" id="PTHR35786:SF1">
    <property type="entry name" value="REDOX-SENSING TRANSCRIPTIONAL REPRESSOR REX 1"/>
    <property type="match status" value="1"/>
</dbReference>
<dbReference type="InterPro" id="IPR036390">
    <property type="entry name" value="WH_DNA-bd_sf"/>
</dbReference>
<evidence type="ECO:0000256" key="1">
    <source>
        <dbReference type="ARBA" id="ARBA00022490"/>
    </source>
</evidence>